<accession>A0A3N0ED64</accession>
<feature type="transmembrane region" description="Helical" evidence="2">
    <location>
        <begin position="38"/>
        <end position="61"/>
    </location>
</feature>
<dbReference type="RefSeq" id="WP_123200520.1">
    <property type="nucleotide sequence ID" value="NZ_RJMB01000005.1"/>
</dbReference>
<keyword evidence="5" id="KW-1185">Reference proteome</keyword>
<evidence type="ECO:0000256" key="2">
    <source>
        <dbReference type="SAM" id="Phobius"/>
    </source>
</evidence>
<proteinExistence type="predicted"/>
<dbReference type="EMBL" id="RJMB01000005">
    <property type="protein sequence ID" value="RNL85741.1"/>
    <property type="molecule type" value="Genomic_DNA"/>
</dbReference>
<dbReference type="AlphaFoldDB" id="A0A3N0ED64"/>
<feature type="transmembrane region" description="Helical" evidence="2">
    <location>
        <begin position="86"/>
        <end position="107"/>
    </location>
</feature>
<keyword evidence="2" id="KW-1133">Transmembrane helix</keyword>
<comment type="caution">
    <text evidence="4">The sequence shown here is derived from an EMBL/GenBank/DDBJ whole genome shotgun (WGS) entry which is preliminary data.</text>
</comment>
<dbReference type="InterPro" id="IPR046253">
    <property type="entry name" value="DUF6286"/>
</dbReference>
<dbReference type="Pfam" id="PF19803">
    <property type="entry name" value="DUF6286"/>
    <property type="match status" value="1"/>
</dbReference>
<name>A0A3N0ED64_9ACTN</name>
<sequence>MTTIEAVGEDEHRTDPGVERRARRLATRTFRPSRSWPAFLAGLVLLAVAVLVATEIVSTLAGSPLRLVPVEGAVALASDTRWNSPATLVVSTALVLLGLVLLAVALVPGRGGHLPLWTGDPALSVGLSTAGMRAALAAAAREVDGVERARVRVGRRSVRVRVSSQLRTADGMREAVTDAVRVRIADLAPLRPLSVRTRINLAKA</sequence>
<evidence type="ECO:0000313" key="5">
    <source>
        <dbReference type="Proteomes" id="UP000269198"/>
    </source>
</evidence>
<feature type="domain" description="DUF6286" evidence="3">
    <location>
        <begin position="96"/>
        <end position="199"/>
    </location>
</feature>
<protein>
    <submittedName>
        <fullName evidence="4">Alkaline shock response membrane anchor protein AmaP</fullName>
    </submittedName>
</protein>
<evidence type="ECO:0000256" key="1">
    <source>
        <dbReference type="SAM" id="MobiDB-lite"/>
    </source>
</evidence>
<dbReference type="Proteomes" id="UP000269198">
    <property type="component" value="Unassembled WGS sequence"/>
</dbReference>
<evidence type="ECO:0000259" key="3">
    <source>
        <dbReference type="Pfam" id="PF19803"/>
    </source>
</evidence>
<keyword evidence="2" id="KW-0472">Membrane</keyword>
<feature type="compositionally biased region" description="Basic and acidic residues" evidence="1">
    <location>
        <begin position="9"/>
        <end position="20"/>
    </location>
</feature>
<reference evidence="4 5" key="1">
    <citation type="submission" date="2018-11" db="EMBL/GenBank/DDBJ databases">
        <title>The genome draft of YIM 96095.</title>
        <authorList>
            <person name="Tang S.-K."/>
            <person name="Chunyu W.-X."/>
            <person name="Feng Y.-Z."/>
        </authorList>
    </citation>
    <scope>NUCLEOTIDE SEQUENCE [LARGE SCALE GENOMIC DNA]</scope>
    <source>
        <strain evidence="4 5">YIM 96095</strain>
    </source>
</reference>
<dbReference type="OrthoDB" id="3542723at2"/>
<gene>
    <name evidence="4" type="ORF">EFW17_07180</name>
</gene>
<organism evidence="4 5">
    <name type="scientific">Halostreptopolyspora alba</name>
    <dbReference type="NCBI Taxonomy" id="2487137"/>
    <lineage>
        <taxon>Bacteria</taxon>
        <taxon>Bacillati</taxon>
        <taxon>Actinomycetota</taxon>
        <taxon>Actinomycetes</taxon>
        <taxon>Streptosporangiales</taxon>
        <taxon>Nocardiopsidaceae</taxon>
        <taxon>Halostreptopolyspora</taxon>
    </lineage>
</organism>
<evidence type="ECO:0000313" key="4">
    <source>
        <dbReference type="EMBL" id="RNL85741.1"/>
    </source>
</evidence>
<feature type="region of interest" description="Disordered" evidence="1">
    <location>
        <begin position="1"/>
        <end position="20"/>
    </location>
</feature>
<keyword evidence="2" id="KW-0812">Transmembrane</keyword>